<dbReference type="AlphaFoldDB" id="A0A8X7VMY4"/>
<keyword evidence="3" id="KW-1185">Reference proteome</keyword>
<dbReference type="Proteomes" id="UP000886595">
    <property type="component" value="Unassembled WGS sequence"/>
</dbReference>
<proteinExistence type="predicted"/>
<organism evidence="2 3">
    <name type="scientific">Brassica carinata</name>
    <name type="common">Ethiopian mustard</name>
    <name type="synonym">Abyssinian cabbage</name>
    <dbReference type="NCBI Taxonomy" id="52824"/>
    <lineage>
        <taxon>Eukaryota</taxon>
        <taxon>Viridiplantae</taxon>
        <taxon>Streptophyta</taxon>
        <taxon>Embryophyta</taxon>
        <taxon>Tracheophyta</taxon>
        <taxon>Spermatophyta</taxon>
        <taxon>Magnoliopsida</taxon>
        <taxon>eudicotyledons</taxon>
        <taxon>Gunneridae</taxon>
        <taxon>Pentapetalae</taxon>
        <taxon>rosids</taxon>
        <taxon>malvids</taxon>
        <taxon>Brassicales</taxon>
        <taxon>Brassicaceae</taxon>
        <taxon>Brassiceae</taxon>
        <taxon>Brassica</taxon>
    </lineage>
</organism>
<protein>
    <submittedName>
        <fullName evidence="2">Uncharacterized protein</fullName>
    </submittedName>
</protein>
<accession>A0A8X7VMY4</accession>
<sequence length="111" mass="12963">MRQVKMSATSKDFHKLGKDSAAKKYRGILAKVKAQNEDVEKNHQAELQKYSISDQMELLDVMEQKGVSNFNIKEEKERLKEDLHLAEEKWSAIEVLHVDWYKLGESWMAKP</sequence>
<evidence type="ECO:0000313" key="2">
    <source>
        <dbReference type="EMBL" id="KAG2314793.1"/>
    </source>
</evidence>
<feature type="coiled-coil region" evidence="1">
    <location>
        <begin position="22"/>
        <end position="89"/>
    </location>
</feature>
<keyword evidence="1" id="KW-0175">Coiled coil</keyword>
<evidence type="ECO:0000313" key="3">
    <source>
        <dbReference type="Proteomes" id="UP000886595"/>
    </source>
</evidence>
<name>A0A8X7VMY4_BRACI</name>
<reference evidence="2 3" key="1">
    <citation type="submission" date="2020-02" db="EMBL/GenBank/DDBJ databases">
        <authorList>
            <person name="Ma Q."/>
            <person name="Huang Y."/>
            <person name="Song X."/>
            <person name="Pei D."/>
        </authorList>
    </citation>
    <scope>NUCLEOTIDE SEQUENCE [LARGE SCALE GENOMIC DNA]</scope>
    <source>
        <strain evidence="2">Sxm20200214</strain>
        <tissue evidence="2">Leaf</tissue>
    </source>
</reference>
<dbReference type="EMBL" id="JAAMPC010000004">
    <property type="protein sequence ID" value="KAG2314793.1"/>
    <property type="molecule type" value="Genomic_DNA"/>
</dbReference>
<evidence type="ECO:0000256" key="1">
    <source>
        <dbReference type="SAM" id="Coils"/>
    </source>
</evidence>
<gene>
    <name evidence="2" type="ORF">Bca52824_017915</name>
</gene>
<comment type="caution">
    <text evidence="2">The sequence shown here is derived from an EMBL/GenBank/DDBJ whole genome shotgun (WGS) entry which is preliminary data.</text>
</comment>